<evidence type="ECO:0008006" key="5">
    <source>
        <dbReference type="Google" id="ProtNLM"/>
    </source>
</evidence>
<dbReference type="OrthoDB" id="354304at2759"/>
<feature type="binding site" evidence="2">
    <location>
        <position position="67"/>
    </location>
    <ligand>
        <name>substrate</name>
    </ligand>
</feature>
<evidence type="ECO:0000313" key="3">
    <source>
        <dbReference type="EMBL" id="KAB8337091.1"/>
    </source>
</evidence>
<dbReference type="GO" id="GO:0050278">
    <property type="term" value="F:sedoheptulose-bisphosphatase activity"/>
    <property type="evidence" value="ECO:0007669"/>
    <property type="project" value="TreeGrafter"/>
</dbReference>
<dbReference type="PANTHER" id="PTHR48100">
    <property type="entry name" value="BROAD-SPECIFICITY PHOSPHATASE YOR283W-RELATED"/>
    <property type="match status" value="1"/>
</dbReference>
<sequence>MPTPRLFIVRHGETEWSKSGAHTGRTDIPLTPDGERRVRSTARALVGPKRLIVPSNLAAIIVSPRQRARRTLGLLLEEGDAVCADPPSSSAAAAAATAGDDILHGLGPEGRAGLAALRRRGCAVELSERAREWEYGAYEGLKTSEITARRAQQGRGKWVIWSEGAPEGESPEQITQRLDALIADIRARFHAPAFEAQARGEEGAAGDVLVVAHGHILRCLACRWLGQTVTQNPHFIVDAGGVGTLSYEHNNIEEPALVLGGAFIGEGVEKIEGAPGHAS</sequence>
<dbReference type="InterPro" id="IPR050275">
    <property type="entry name" value="PGM_Phosphatase"/>
</dbReference>
<dbReference type="SUPFAM" id="SSF53254">
    <property type="entry name" value="Phosphoglycerate mutase-like"/>
    <property type="match status" value="1"/>
</dbReference>
<evidence type="ECO:0000256" key="2">
    <source>
        <dbReference type="PIRSR" id="PIRSR613078-2"/>
    </source>
</evidence>
<comment type="similarity">
    <text evidence="1">Belongs to the phosphoglycerate mutase family.</text>
</comment>
<reference evidence="3 4" key="1">
    <citation type="submission" date="2019-06" db="EMBL/GenBank/DDBJ databases">
        <title>A chromosomal-level reference genome of Carpinus fangiana (Coryloideae, Betulaceae).</title>
        <authorList>
            <person name="Yang X."/>
            <person name="Wang Z."/>
            <person name="Zhang L."/>
            <person name="Hao G."/>
            <person name="Liu J."/>
            <person name="Yang Y."/>
        </authorList>
    </citation>
    <scope>NUCLEOTIDE SEQUENCE [LARGE SCALE GENOMIC DNA]</scope>
    <source>
        <strain evidence="3">Cfa_2016G</strain>
        <tissue evidence="3">Leaf</tissue>
    </source>
</reference>
<comment type="caution">
    <text evidence="3">The sequence shown here is derived from an EMBL/GenBank/DDBJ whole genome shotgun (WGS) entry which is preliminary data.</text>
</comment>
<feature type="binding site" evidence="2">
    <location>
        <begin position="23"/>
        <end position="24"/>
    </location>
    <ligand>
        <name>substrate</name>
    </ligand>
</feature>
<dbReference type="PANTHER" id="PTHR48100:SF15">
    <property type="entry name" value="SEDOHEPTULOSE 1,7-BISPHOSPHATASE"/>
    <property type="match status" value="1"/>
</dbReference>
<protein>
    <recommendedName>
        <fullName evidence="5">Phosphoglycerate mutase</fullName>
    </recommendedName>
</protein>
<gene>
    <name evidence="3" type="ORF">FH972_021395</name>
</gene>
<dbReference type="Pfam" id="PF00300">
    <property type="entry name" value="His_Phos_1"/>
    <property type="match status" value="2"/>
</dbReference>
<dbReference type="InterPro" id="IPR013078">
    <property type="entry name" value="His_Pase_superF_clade-1"/>
</dbReference>
<name>A0A5N6KPA1_9ROSI</name>
<dbReference type="AlphaFoldDB" id="A0A5N6KPA1"/>
<evidence type="ECO:0000256" key="1">
    <source>
        <dbReference type="ARBA" id="ARBA00038362"/>
    </source>
</evidence>
<keyword evidence="4" id="KW-1185">Reference proteome</keyword>
<dbReference type="Proteomes" id="UP000327013">
    <property type="component" value="Unassembled WGS sequence"/>
</dbReference>
<accession>A0A5N6KPA1</accession>
<proteinExistence type="inferred from homology"/>
<dbReference type="SMART" id="SM00855">
    <property type="entry name" value="PGAM"/>
    <property type="match status" value="1"/>
</dbReference>
<dbReference type="CDD" id="cd07067">
    <property type="entry name" value="HP_PGM_like"/>
    <property type="match status" value="1"/>
</dbReference>
<evidence type="ECO:0000313" key="4">
    <source>
        <dbReference type="Proteomes" id="UP000327013"/>
    </source>
</evidence>
<dbReference type="EMBL" id="VIBQ01000009">
    <property type="protein sequence ID" value="KAB8337091.1"/>
    <property type="molecule type" value="Genomic_DNA"/>
</dbReference>
<dbReference type="InterPro" id="IPR029033">
    <property type="entry name" value="His_PPase_superfam"/>
</dbReference>
<dbReference type="Gene3D" id="3.40.50.1240">
    <property type="entry name" value="Phosphoglycerate mutase-like"/>
    <property type="match status" value="1"/>
</dbReference>
<dbReference type="GO" id="GO:0046390">
    <property type="term" value="P:ribose phosphate biosynthetic process"/>
    <property type="evidence" value="ECO:0007669"/>
    <property type="project" value="TreeGrafter"/>
</dbReference>
<organism evidence="3 4">
    <name type="scientific">Carpinus fangiana</name>
    <dbReference type="NCBI Taxonomy" id="176857"/>
    <lineage>
        <taxon>Eukaryota</taxon>
        <taxon>Viridiplantae</taxon>
        <taxon>Streptophyta</taxon>
        <taxon>Embryophyta</taxon>
        <taxon>Tracheophyta</taxon>
        <taxon>Spermatophyta</taxon>
        <taxon>Magnoliopsida</taxon>
        <taxon>eudicotyledons</taxon>
        <taxon>Gunneridae</taxon>
        <taxon>Pentapetalae</taxon>
        <taxon>rosids</taxon>
        <taxon>fabids</taxon>
        <taxon>Fagales</taxon>
        <taxon>Betulaceae</taxon>
        <taxon>Carpinus</taxon>
    </lineage>
</organism>